<dbReference type="GO" id="GO:0005737">
    <property type="term" value="C:cytoplasm"/>
    <property type="evidence" value="ECO:0007669"/>
    <property type="project" value="TreeGrafter"/>
</dbReference>
<proteinExistence type="predicted"/>
<protein>
    <recommendedName>
        <fullName evidence="2">Myotubularin phosphatase domain-containing protein</fullName>
    </recommendedName>
</protein>
<dbReference type="GO" id="GO:0004438">
    <property type="term" value="F:phosphatidylinositol-3-phosphate phosphatase activity"/>
    <property type="evidence" value="ECO:0007669"/>
    <property type="project" value="TreeGrafter"/>
</dbReference>
<accession>A0A1J8QCT7</accession>
<dbReference type="GO" id="GO:0046856">
    <property type="term" value="P:phosphatidylinositol dephosphorylation"/>
    <property type="evidence" value="ECO:0007669"/>
    <property type="project" value="TreeGrafter"/>
</dbReference>
<dbReference type="PANTHER" id="PTHR10807:SF128">
    <property type="entry name" value="PHOSPHATIDYLINOSITOL-3,5-BISPHOSPHATE 3-PHOSPHATASE"/>
    <property type="match status" value="1"/>
</dbReference>
<keyword evidence="4" id="KW-1185">Reference proteome</keyword>
<feature type="binding site" evidence="1">
    <location>
        <begin position="190"/>
        <end position="193"/>
    </location>
    <ligand>
        <name>substrate</name>
    </ligand>
</feature>
<sequence length="215" mass="24351">MFETFSLSFEKERDAIDVFESVKELTVCTSVNQLYAFFYTPSPPYDATDGWSIYSPREEFGRMGVGSRTKAWRFTDINKDYAFSPTYPSRLVVPTRISDSTLRYASKYRSKCRIPALTYFHWANYGSITRSSQPMVGIKQNRSLQDEKLVEAIFQSHHYPESRPSSGPVYGATSTNLIVDARPTANAVANTAKGAGTENMDNYKDARKYCAKQTT</sequence>
<dbReference type="Pfam" id="PF06602">
    <property type="entry name" value="Myotub-related"/>
    <property type="match status" value="1"/>
</dbReference>
<dbReference type="PROSITE" id="PS51339">
    <property type="entry name" value="PPASE_MYOTUBULARIN"/>
    <property type="match status" value="1"/>
</dbReference>
<dbReference type="PANTHER" id="PTHR10807">
    <property type="entry name" value="MYOTUBULARIN-RELATED"/>
    <property type="match status" value="1"/>
</dbReference>
<dbReference type="InterPro" id="IPR010569">
    <property type="entry name" value="Myotubularin-like_Pase_dom"/>
</dbReference>
<dbReference type="STRING" id="180088.A0A1J8QCT7"/>
<evidence type="ECO:0000256" key="1">
    <source>
        <dbReference type="PIRSR" id="PIRSR630564-2"/>
    </source>
</evidence>
<dbReference type="InterPro" id="IPR030564">
    <property type="entry name" value="Myotubularin"/>
</dbReference>
<evidence type="ECO:0000313" key="4">
    <source>
        <dbReference type="Proteomes" id="UP000183567"/>
    </source>
</evidence>
<dbReference type="InterPro" id="IPR029021">
    <property type="entry name" value="Prot-tyrosine_phosphatase-like"/>
</dbReference>
<gene>
    <name evidence="3" type="ORF">AZE42_01621</name>
</gene>
<name>A0A1J8QCT7_9AGAM</name>
<dbReference type="EMBL" id="LVVM01001330">
    <property type="protein sequence ID" value="OJA18781.1"/>
    <property type="molecule type" value="Genomic_DNA"/>
</dbReference>
<comment type="caution">
    <text evidence="3">The sequence shown here is derived from an EMBL/GenBank/DDBJ whole genome shotgun (WGS) entry which is preliminary data.</text>
</comment>
<dbReference type="Proteomes" id="UP000183567">
    <property type="component" value="Unassembled WGS sequence"/>
</dbReference>
<dbReference type="OrthoDB" id="271628at2759"/>
<reference evidence="3 4" key="1">
    <citation type="submission" date="2016-03" db="EMBL/GenBank/DDBJ databases">
        <title>Comparative genomics of the ectomycorrhizal sister species Rhizopogon vinicolor and Rhizopogon vesiculosus (Basidiomycota: Boletales) reveals a divergence of the mating type B locus.</title>
        <authorList>
            <person name="Mujic A.B."/>
            <person name="Kuo A."/>
            <person name="Tritt A."/>
            <person name="Lipzen A."/>
            <person name="Chen C."/>
            <person name="Johnson J."/>
            <person name="Sharma A."/>
            <person name="Barry K."/>
            <person name="Grigoriev I.V."/>
            <person name="Spatafora J.W."/>
        </authorList>
    </citation>
    <scope>NUCLEOTIDE SEQUENCE [LARGE SCALE GENOMIC DNA]</scope>
    <source>
        <strain evidence="3 4">AM-OR11-056</strain>
    </source>
</reference>
<feature type="domain" description="Myotubularin phosphatase" evidence="2">
    <location>
        <begin position="50"/>
        <end position="215"/>
    </location>
</feature>
<evidence type="ECO:0000313" key="3">
    <source>
        <dbReference type="EMBL" id="OJA18781.1"/>
    </source>
</evidence>
<evidence type="ECO:0000259" key="2">
    <source>
        <dbReference type="PROSITE" id="PS51339"/>
    </source>
</evidence>
<dbReference type="AlphaFoldDB" id="A0A1J8QCT7"/>
<dbReference type="GO" id="GO:0016020">
    <property type="term" value="C:membrane"/>
    <property type="evidence" value="ECO:0007669"/>
    <property type="project" value="TreeGrafter"/>
</dbReference>
<organism evidence="3 4">
    <name type="scientific">Rhizopogon vesiculosus</name>
    <dbReference type="NCBI Taxonomy" id="180088"/>
    <lineage>
        <taxon>Eukaryota</taxon>
        <taxon>Fungi</taxon>
        <taxon>Dikarya</taxon>
        <taxon>Basidiomycota</taxon>
        <taxon>Agaricomycotina</taxon>
        <taxon>Agaricomycetes</taxon>
        <taxon>Agaricomycetidae</taxon>
        <taxon>Boletales</taxon>
        <taxon>Suillineae</taxon>
        <taxon>Rhizopogonaceae</taxon>
        <taxon>Rhizopogon</taxon>
    </lineage>
</organism>
<dbReference type="SUPFAM" id="SSF52799">
    <property type="entry name" value="(Phosphotyrosine protein) phosphatases II"/>
    <property type="match status" value="1"/>
</dbReference>